<gene>
    <name evidence="2" type="primary">AGK</name>
</gene>
<sequence length="368" mass="41911">MANKSVFYTIRKNKKKTLLGAAAFIYALNYGSQRYREYLIRRSFFLEAKLYGEEKCQPLDKPKRFYVILNPTAGNSKCKKLFQKNAAPIFHLAGMDVTYIQTSYEGHAKTLMNYFDPSVDGIIVAGGDGSLLEVITGMLRQPLKTKISQIPVGFIPLGSRSNYIHKKLFGFDEIHVRSICKAAMAIVKGDTTKVSVMEIKADTKPVYAFSSIHLGVYKEMKEQIDKGRFWLLGPLKKYFTFLWRTTKDWPPEFSFGLETDGVAVTTELSNLSLYLEDNNDNASLLVQKTPTIFSKSDFIKYGWSWLKNDFAFVENEKSEVFHVSKISINPSEDQRLSYDIDGEIFDGRPTDIAVHSERVNMFCNNSLC</sequence>
<evidence type="ECO:0000313" key="2">
    <source>
        <dbReference type="EMBL" id="CDG69740.1"/>
    </source>
</evidence>
<dbReference type="AlphaFoldDB" id="T2MCV3"/>
<dbReference type="GO" id="GO:0016020">
    <property type="term" value="C:membrane"/>
    <property type="evidence" value="ECO:0007669"/>
    <property type="project" value="TreeGrafter"/>
</dbReference>
<dbReference type="OMA" id="CKTENIS"/>
<reference evidence="2" key="1">
    <citation type="journal article" date="2013" name="Genome Biol. Evol.">
        <title>Punctuated emergences of genetic and phenotypic innovations in eumetazoan, bilaterian, euteleostome, and hominidae ancestors.</title>
        <authorList>
            <person name="Wenger Y."/>
            <person name="Galliot B."/>
        </authorList>
    </citation>
    <scope>NUCLEOTIDE SEQUENCE</scope>
    <source>
        <tissue evidence="2">Whole animals</tissue>
    </source>
</reference>
<dbReference type="OrthoDB" id="9979394at2759"/>
<dbReference type="GO" id="GO:0046513">
    <property type="term" value="P:ceramide biosynthetic process"/>
    <property type="evidence" value="ECO:0007669"/>
    <property type="project" value="TreeGrafter"/>
</dbReference>
<organism evidence="2">
    <name type="scientific">Hydra vulgaris</name>
    <name type="common">Hydra</name>
    <name type="synonym">Hydra attenuata</name>
    <dbReference type="NCBI Taxonomy" id="6087"/>
    <lineage>
        <taxon>Eukaryota</taxon>
        <taxon>Metazoa</taxon>
        <taxon>Cnidaria</taxon>
        <taxon>Hydrozoa</taxon>
        <taxon>Hydroidolina</taxon>
        <taxon>Anthoathecata</taxon>
        <taxon>Aplanulata</taxon>
        <taxon>Hydridae</taxon>
        <taxon>Hydra</taxon>
    </lineage>
</organism>
<accession>T2MCV3</accession>
<dbReference type="GO" id="GO:0001729">
    <property type="term" value="F:ceramide kinase activity"/>
    <property type="evidence" value="ECO:0007669"/>
    <property type="project" value="TreeGrafter"/>
</dbReference>
<proteinExistence type="evidence at transcript level"/>
<dbReference type="SMART" id="SM00046">
    <property type="entry name" value="DAGKc"/>
    <property type="match status" value="1"/>
</dbReference>
<dbReference type="GO" id="GO:0005739">
    <property type="term" value="C:mitochondrion"/>
    <property type="evidence" value="ECO:0007669"/>
    <property type="project" value="TreeGrafter"/>
</dbReference>
<dbReference type="InterPro" id="IPR001206">
    <property type="entry name" value="Diacylglycerol_kinase_cat_dom"/>
</dbReference>
<dbReference type="KEGG" id="hmg:101240534"/>
<dbReference type="EMBL" id="HAAD01003508">
    <property type="protein sequence ID" value="CDG69740.1"/>
    <property type="molecule type" value="mRNA"/>
</dbReference>
<dbReference type="SUPFAM" id="SSF111331">
    <property type="entry name" value="NAD kinase/diacylglycerol kinase-like"/>
    <property type="match status" value="1"/>
</dbReference>
<dbReference type="Gene3D" id="3.40.50.10330">
    <property type="entry name" value="Probable inorganic polyphosphate/atp-NAD kinase, domain 1"/>
    <property type="match status" value="1"/>
</dbReference>
<dbReference type="InterPro" id="IPR016064">
    <property type="entry name" value="NAD/diacylglycerol_kinase_sf"/>
</dbReference>
<keyword evidence="2" id="KW-0418">Kinase</keyword>
<dbReference type="InterPro" id="IPR017438">
    <property type="entry name" value="ATP-NAD_kinase_N"/>
</dbReference>
<dbReference type="GO" id="GO:0046512">
    <property type="term" value="P:sphingosine biosynthetic process"/>
    <property type="evidence" value="ECO:0007669"/>
    <property type="project" value="TreeGrafter"/>
</dbReference>
<evidence type="ECO:0000259" key="1">
    <source>
        <dbReference type="PROSITE" id="PS50146"/>
    </source>
</evidence>
<keyword evidence="2" id="KW-0808">Transferase</keyword>
<dbReference type="InterPro" id="IPR050187">
    <property type="entry name" value="Lipid_Phosphate_FormReg"/>
</dbReference>
<feature type="domain" description="DAGKc" evidence="1">
    <location>
        <begin position="60"/>
        <end position="203"/>
    </location>
</feature>
<dbReference type="Pfam" id="PF00781">
    <property type="entry name" value="DAGK_cat"/>
    <property type="match status" value="1"/>
</dbReference>
<protein>
    <submittedName>
        <fullName evidence="2">Acylglycerol kinase,mitochondrial</fullName>
    </submittedName>
</protein>
<dbReference type="GO" id="GO:0004143">
    <property type="term" value="F:ATP-dependent diacylglycerol kinase activity"/>
    <property type="evidence" value="ECO:0007669"/>
    <property type="project" value="TreeGrafter"/>
</dbReference>
<dbReference type="PANTHER" id="PTHR12358:SF31">
    <property type="entry name" value="ACYLGLYCEROL KINASE, MITOCHONDRIAL"/>
    <property type="match status" value="1"/>
</dbReference>
<name>T2MCV3_HYDVU</name>
<dbReference type="GO" id="GO:0047620">
    <property type="term" value="F:acylglycerol kinase activity"/>
    <property type="evidence" value="ECO:0007669"/>
    <property type="project" value="TreeGrafter"/>
</dbReference>
<dbReference type="PROSITE" id="PS50146">
    <property type="entry name" value="DAGK"/>
    <property type="match status" value="1"/>
</dbReference>
<dbReference type="PANTHER" id="PTHR12358">
    <property type="entry name" value="SPHINGOSINE KINASE"/>
    <property type="match status" value="1"/>
</dbReference>